<evidence type="ECO:0000313" key="1">
    <source>
        <dbReference type="EMBL" id="KAK3593711.1"/>
    </source>
</evidence>
<sequence>MGGQLVETIRNRNDSEDIAFCGGYTMHLERIFKFSPTLKRSVAVLCTEEELMVLL</sequence>
<reference evidence="1" key="2">
    <citation type="journal article" date="2021" name="Genome Biol. Evol.">
        <title>Developing a high-quality reference genome for a parasitic bivalve with doubly uniparental inheritance (Bivalvia: Unionida).</title>
        <authorList>
            <person name="Smith C.H."/>
        </authorList>
    </citation>
    <scope>NUCLEOTIDE SEQUENCE</scope>
    <source>
        <strain evidence="1">CHS0354</strain>
        <tissue evidence="1">Mantle</tissue>
    </source>
</reference>
<evidence type="ECO:0000313" key="2">
    <source>
        <dbReference type="Proteomes" id="UP001195483"/>
    </source>
</evidence>
<reference evidence="1" key="3">
    <citation type="submission" date="2023-05" db="EMBL/GenBank/DDBJ databases">
        <authorList>
            <person name="Smith C.H."/>
        </authorList>
    </citation>
    <scope>NUCLEOTIDE SEQUENCE</scope>
    <source>
        <strain evidence="1">CHS0354</strain>
        <tissue evidence="1">Mantle</tissue>
    </source>
</reference>
<feature type="non-terminal residue" evidence="1">
    <location>
        <position position="55"/>
    </location>
</feature>
<protein>
    <submittedName>
        <fullName evidence="1">Uncharacterized protein</fullName>
    </submittedName>
</protein>
<comment type="caution">
    <text evidence="1">The sequence shown here is derived from an EMBL/GenBank/DDBJ whole genome shotgun (WGS) entry which is preliminary data.</text>
</comment>
<accession>A0AAE0SL32</accession>
<proteinExistence type="predicted"/>
<name>A0AAE0SL32_9BIVA</name>
<dbReference type="Proteomes" id="UP001195483">
    <property type="component" value="Unassembled WGS sequence"/>
</dbReference>
<dbReference type="AlphaFoldDB" id="A0AAE0SL32"/>
<organism evidence="1 2">
    <name type="scientific">Potamilus streckersoni</name>
    <dbReference type="NCBI Taxonomy" id="2493646"/>
    <lineage>
        <taxon>Eukaryota</taxon>
        <taxon>Metazoa</taxon>
        <taxon>Spiralia</taxon>
        <taxon>Lophotrochozoa</taxon>
        <taxon>Mollusca</taxon>
        <taxon>Bivalvia</taxon>
        <taxon>Autobranchia</taxon>
        <taxon>Heteroconchia</taxon>
        <taxon>Palaeoheterodonta</taxon>
        <taxon>Unionida</taxon>
        <taxon>Unionoidea</taxon>
        <taxon>Unionidae</taxon>
        <taxon>Ambleminae</taxon>
        <taxon>Lampsilini</taxon>
        <taxon>Potamilus</taxon>
    </lineage>
</organism>
<keyword evidence="2" id="KW-1185">Reference proteome</keyword>
<reference evidence="1" key="1">
    <citation type="journal article" date="2021" name="Genome Biol. Evol.">
        <title>A High-Quality Reference Genome for a Parasitic Bivalve with Doubly Uniparental Inheritance (Bivalvia: Unionida).</title>
        <authorList>
            <person name="Smith C.H."/>
        </authorList>
    </citation>
    <scope>NUCLEOTIDE SEQUENCE</scope>
    <source>
        <strain evidence="1">CHS0354</strain>
    </source>
</reference>
<gene>
    <name evidence="1" type="ORF">CHS0354_013607</name>
</gene>
<dbReference type="EMBL" id="JAEAOA010000822">
    <property type="protein sequence ID" value="KAK3593711.1"/>
    <property type="molecule type" value="Genomic_DNA"/>
</dbReference>